<reference evidence="1" key="1">
    <citation type="journal article" date="2015" name="Nature">
        <title>Complex archaea that bridge the gap between prokaryotes and eukaryotes.</title>
        <authorList>
            <person name="Spang A."/>
            <person name="Saw J.H."/>
            <person name="Jorgensen S.L."/>
            <person name="Zaremba-Niedzwiedzka K."/>
            <person name="Martijn J."/>
            <person name="Lind A.E."/>
            <person name="van Eijk R."/>
            <person name="Schleper C."/>
            <person name="Guy L."/>
            <person name="Ettema T.J."/>
        </authorList>
    </citation>
    <scope>NUCLEOTIDE SEQUENCE</scope>
</reference>
<accession>A0A0F9DP99</accession>
<name>A0A0F9DP99_9ZZZZ</name>
<sequence>MSDFKPSRYASQTFFILGTPGDWTSVPDDVKEALDTIASDLSGIVGGLVFQGNWDASTNTPDLTTSPPDAGKFWRVSVAGSTDLGGITDWEINDWAVSKGSGAWIKVDNTDFYKTGRQAIGSGATSVAVAFSAAYADTSYSITFTLLNTTDVSPAHFTTIITAKAAAGFTATLSGPTATANYILEWFTKHD</sequence>
<gene>
    <name evidence="1" type="ORF">LCGC14_2465090</name>
</gene>
<protein>
    <submittedName>
        <fullName evidence="1">Uncharacterized protein</fullName>
    </submittedName>
</protein>
<evidence type="ECO:0000313" key="1">
    <source>
        <dbReference type="EMBL" id="KKL19476.1"/>
    </source>
</evidence>
<comment type="caution">
    <text evidence="1">The sequence shown here is derived from an EMBL/GenBank/DDBJ whole genome shotgun (WGS) entry which is preliminary data.</text>
</comment>
<dbReference type="AlphaFoldDB" id="A0A0F9DP99"/>
<dbReference type="EMBL" id="LAZR01038476">
    <property type="protein sequence ID" value="KKL19476.1"/>
    <property type="molecule type" value="Genomic_DNA"/>
</dbReference>
<proteinExistence type="predicted"/>
<organism evidence="1">
    <name type="scientific">marine sediment metagenome</name>
    <dbReference type="NCBI Taxonomy" id="412755"/>
    <lineage>
        <taxon>unclassified sequences</taxon>
        <taxon>metagenomes</taxon>
        <taxon>ecological metagenomes</taxon>
    </lineage>
</organism>